<comment type="function">
    <text evidence="4">Forms part of the ribosomal stalk which helps the ribosome interact with GTP-bound translation factors. Is thus essential for accurate translation.</text>
</comment>
<name>A0ABS7EXU0_9PROT</name>
<comment type="similarity">
    <text evidence="1 4">Belongs to the bacterial ribosomal protein bL12 family.</text>
</comment>
<dbReference type="HAMAP" id="MF_00368">
    <property type="entry name" value="Ribosomal_bL12"/>
    <property type="match status" value="1"/>
</dbReference>
<dbReference type="RefSeq" id="WP_220115675.1">
    <property type="nucleotide sequence ID" value="NZ_JAHZUY010000002.1"/>
</dbReference>
<gene>
    <name evidence="4 7" type="primary">rplL</name>
    <name evidence="7" type="ORF">K1J50_01595</name>
</gene>
<keyword evidence="2 4" id="KW-0689">Ribosomal protein</keyword>
<dbReference type="Gene3D" id="3.30.1390.10">
    <property type="match status" value="1"/>
</dbReference>
<dbReference type="PANTHER" id="PTHR45987:SF4">
    <property type="entry name" value="LARGE RIBOSOMAL SUBUNIT PROTEIN BL12M"/>
    <property type="match status" value="1"/>
</dbReference>
<dbReference type="GO" id="GO:0005840">
    <property type="term" value="C:ribosome"/>
    <property type="evidence" value="ECO:0007669"/>
    <property type="project" value="UniProtKB-KW"/>
</dbReference>
<dbReference type="Pfam" id="PF16320">
    <property type="entry name" value="Ribosomal_L12_N"/>
    <property type="match status" value="1"/>
</dbReference>
<dbReference type="EMBL" id="JAHZUY010000002">
    <property type="protein sequence ID" value="MBW8268173.1"/>
    <property type="molecule type" value="Genomic_DNA"/>
</dbReference>
<evidence type="ECO:0000256" key="2">
    <source>
        <dbReference type="ARBA" id="ARBA00022980"/>
    </source>
</evidence>
<evidence type="ECO:0000256" key="3">
    <source>
        <dbReference type="ARBA" id="ARBA00023274"/>
    </source>
</evidence>
<dbReference type="InterPro" id="IPR014719">
    <property type="entry name" value="Ribosomal_bL12_C/ClpS-like"/>
</dbReference>
<dbReference type="SUPFAM" id="SSF48300">
    <property type="entry name" value="Ribosomal protein L7/12, oligomerisation (N-terminal) domain"/>
    <property type="match status" value="1"/>
</dbReference>
<protein>
    <recommendedName>
        <fullName evidence="4">Large ribosomal subunit protein bL12</fullName>
    </recommendedName>
</protein>
<dbReference type="InterPro" id="IPR036235">
    <property type="entry name" value="Ribosomal_bL12_oligo_N_sf"/>
</dbReference>
<proteinExistence type="inferred from homology"/>
<evidence type="ECO:0000313" key="7">
    <source>
        <dbReference type="EMBL" id="MBW8268173.1"/>
    </source>
</evidence>
<dbReference type="InterPro" id="IPR013823">
    <property type="entry name" value="Ribosomal_bL12_C"/>
</dbReference>
<comment type="caution">
    <text evidence="7">The sequence shown here is derived from an EMBL/GenBank/DDBJ whole genome shotgun (WGS) entry which is preliminary data.</text>
</comment>
<dbReference type="Gene3D" id="1.20.5.710">
    <property type="entry name" value="Single helix bin"/>
    <property type="match status" value="1"/>
</dbReference>
<sequence>MADLAKLVDELSSLTVLEAAELSKMLEEKWGVSAAAPVAVAAAPAAGGAGAAAAAPAEEKTEFTVILAKAGDKKINVIKEIRAITGLGLKEAKDLVEGAPKVVKEGVSKEEAEKIRKVLEENGATVEIK</sequence>
<dbReference type="InterPro" id="IPR008932">
    <property type="entry name" value="Ribosomal_bL12_oligo"/>
</dbReference>
<dbReference type="SUPFAM" id="SSF54736">
    <property type="entry name" value="ClpS-like"/>
    <property type="match status" value="1"/>
</dbReference>
<keyword evidence="3 4" id="KW-0687">Ribonucleoprotein</keyword>
<dbReference type="Pfam" id="PF00542">
    <property type="entry name" value="Ribosomal_L12"/>
    <property type="match status" value="1"/>
</dbReference>
<accession>A0ABS7EXU0</accession>
<evidence type="ECO:0000259" key="6">
    <source>
        <dbReference type="Pfam" id="PF16320"/>
    </source>
</evidence>
<dbReference type="PANTHER" id="PTHR45987">
    <property type="entry name" value="39S RIBOSOMAL PROTEIN L12"/>
    <property type="match status" value="1"/>
</dbReference>
<comment type="subunit">
    <text evidence="4">Homodimer. Part of the ribosomal stalk of the 50S ribosomal subunit. Forms a multimeric L10(L12)X complex, where L10 forms an elongated spine to which 2 to 4 L12 dimers bind in a sequential fashion. Binds GTP-bound translation factors.</text>
</comment>
<evidence type="ECO:0000256" key="4">
    <source>
        <dbReference type="HAMAP-Rule" id="MF_00368"/>
    </source>
</evidence>
<evidence type="ECO:0000313" key="8">
    <source>
        <dbReference type="Proteomes" id="UP001519924"/>
    </source>
</evidence>
<reference evidence="7 8" key="1">
    <citation type="submission" date="2021-08" db="EMBL/GenBank/DDBJ databases">
        <title>Caldovatus sediminis gen. nov., sp. nov., a moderately thermophilic bacterium isolated from a hot spring.</title>
        <authorList>
            <person name="Hu C.-J."/>
            <person name="Li W.-J."/>
            <person name="Xian W.-D."/>
        </authorList>
    </citation>
    <scope>NUCLEOTIDE SEQUENCE [LARGE SCALE GENOMIC DNA]</scope>
    <source>
        <strain evidence="7 8">SYSU G05006</strain>
    </source>
</reference>
<dbReference type="Proteomes" id="UP001519924">
    <property type="component" value="Unassembled WGS sequence"/>
</dbReference>
<dbReference type="InterPro" id="IPR000206">
    <property type="entry name" value="Ribosomal_bL12"/>
</dbReference>
<dbReference type="NCBIfam" id="TIGR00855">
    <property type="entry name" value="L12"/>
    <property type="match status" value="1"/>
</dbReference>
<evidence type="ECO:0000259" key="5">
    <source>
        <dbReference type="Pfam" id="PF00542"/>
    </source>
</evidence>
<dbReference type="CDD" id="cd00387">
    <property type="entry name" value="Ribosomal_L7_L12"/>
    <property type="match status" value="1"/>
</dbReference>
<keyword evidence="8" id="KW-1185">Reference proteome</keyword>
<feature type="domain" description="Large ribosomal subunit protein bL12 C-terminal" evidence="5">
    <location>
        <begin position="63"/>
        <end position="129"/>
    </location>
</feature>
<organism evidence="7 8">
    <name type="scientific">Caldovatus aquaticus</name>
    <dbReference type="NCBI Taxonomy" id="2865671"/>
    <lineage>
        <taxon>Bacteria</taxon>
        <taxon>Pseudomonadati</taxon>
        <taxon>Pseudomonadota</taxon>
        <taxon>Alphaproteobacteria</taxon>
        <taxon>Acetobacterales</taxon>
        <taxon>Roseomonadaceae</taxon>
        <taxon>Caldovatus</taxon>
    </lineage>
</organism>
<feature type="domain" description="Large ribosomal subunit protein bL12 oligomerization" evidence="6">
    <location>
        <begin position="5"/>
        <end position="49"/>
    </location>
</feature>
<evidence type="ECO:0000256" key="1">
    <source>
        <dbReference type="ARBA" id="ARBA00007197"/>
    </source>
</evidence>